<protein>
    <submittedName>
        <fullName evidence="3">PPOX class F420-dependent oxidoreductase</fullName>
    </submittedName>
</protein>
<dbReference type="RefSeq" id="WP_345128312.1">
    <property type="nucleotide sequence ID" value="NZ_BAABAT010000009.1"/>
</dbReference>
<evidence type="ECO:0000313" key="3">
    <source>
        <dbReference type="EMBL" id="GAA4250207.1"/>
    </source>
</evidence>
<reference evidence="4" key="1">
    <citation type="journal article" date="2019" name="Int. J. Syst. Evol. Microbiol.">
        <title>The Global Catalogue of Microorganisms (GCM) 10K type strain sequencing project: providing services to taxonomists for standard genome sequencing and annotation.</title>
        <authorList>
            <consortium name="The Broad Institute Genomics Platform"/>
            <consortium name="The Broad Institute Genome Sequencing Center for Infectious Disease"/>
            <person name="Wu L."/>
            <person name="Ma J."/>
        </authorList>
    </citation>
    <scope>NUCLEOTIDE SEQUENCE [LARGE SCALE GENOMIC DNA]</scope>
    <source>
        <strain evidence="4">JCM 17441</strain>
    </source>
</reference>
<keyword evidence="4" id="KW-1185">Reference proteome</keyword>
<dbReference type="NCBIfam" id="TIGR03618">
    <property type="entry name" value="Rv1155_F420"/>
    <property type="match status" value="1"/>
</dbReference>
<keyword evidence="1" id="KW-0560">Oxidoreductase</keyword>
<dbReference type="InterPro" id="IPR012349">
    <property type="entry name" value="Split_barrel_FMN-bd"/>
</dbReference>
<comment type="caution">
    <text evidence="3">The sequence shown here is derived from an EMBL/GenBank/DDBJ whole genome shotgun (WGS) entry which is preliminary data.</text>
</comment>
<sequence length="129" mass="14703">MDLPEGLLELLERPSLCYLTTLMPDGSPQITQTWVDTDGKHILINTVRGHQKVRNIERDPRVAVAIGDSDEPRRYYQVRGRVISIDEEGAAEHIDKLAHRYLGGPYPWFGGRDQVRLLLTIEAQRITGR</sequence>
<dbReference type="Gene3D" id="2.30.110.10">
    <property type="entry name" value="Electron Transport, Fmn-binding Protein, Chain A"/>
    <property type="match status" value="1"/>
</dbReference>
<dbReference type="EMBL" id="BAABAT010000009">
    <property type="protein sequence ID" value="GAA4250207.1"/>
    <property type="molecule type" value="Genomic_DNA"/>
</dbReference>
<evidence type="ECO:0000313" key="4">
    <source>
        <dbReference type="Proteomes" id="UP001500620"/>
    </source>
</evidence>
<dbReference type="SUPFAM" id="SSF50475">
    <property type="entry name" value="FMN-binding split barrel"/>
    <property type="match status" value="1"/>
</dbReference>
<evidence type="ECO:0000259" key="2">
    <source>
        <dbReference type="Pfam" id="PF01243"/>
    </source>
</evidence>
<dbReference type="PANTHER" id="PTHR35176:SF6">
    <property type="entry name" value="HEME OXYGENASE HI_0854-RELATED"/>
    <property type="match status" value="1"/>
</dbReference>
<dbReference type="PANTHER" id="PTHR35176">
    <property type="entry name" value="HEME OXYGENASE HI_0854-RELATED"/>
    <property type="match status" value="1"/>
</dbReference>
<dbReference type="Proteomes" id="UP001500620">
    <property type="component" value="Unassembled WGS sequence"/>
</dbReference>
<dbReference type="Pfam" id="PF01243">
    <property type="entry name" value="PNPOx_N"/>
    <property type="match status" value="1"/>
</dbReference>
<dbReference type="InterPro" id="IPR011576">
    <property type="entry name" value="Pyridox_Oxase_N"/>
</dbReference>
<proteinExistence type="predicted"/>
<feature type="domain" description="Pyridoxamine 5'-phosphate oxidase N-terminal" evidence="2">
    <location>
        <begin position="5"/>
        <end position="103"/>
    </location>
</feature>
<name>A0ABP8D903_9ACTN</name>
<organism evidence="3 4">
    <name type="scientific">Dactylosporangium darangshiense</name>
    <dbReference type="NCBI Taxonomy" id="579108"/>
    <lineage>
        <taxon>Bacteria</taxon>
        <taxon>Bacillati</taxon>
        <taxon>Actinomycetota</taxon>
        <taxon>Actinomycetes</taxon>
        <taxon>Micromonosporales</taxon>
        <taxon>Micromonosporaceae</taxon>
        <taxon>Dactylosporangium</taxon>
    </lineage>
</organism>
<dbReference type="InterPro" id="IPR019920">
    <property type="entry name" value="F420-binding_dom_put"/>
</dbReference>
<dbReference type="InterPro" id="IPR052019">
    <property type="entry name" value="F420H2_bilvrd_red/Heme_oxyg"/>
</dbReference>
<accession>A0ABP8D903</accession>
<evidence type="ECO:0000256" key="1">
    <source>
        <dbReference type="ARBA" id="ARBA00023002"/>
    </source>
</evidence>
<gene>
    <name evidence="3" type="ORF">GCM10022255_037750</name>
</gene>